<keyword evidence="1" id="KW-1133">Transmembrane helix</keyword>
<feature type="transmembrane region" description="Helical" evidence="1">
    <location>
        <begin position="12"/>
        <end position="33"/>
    </location>
</feature>
<accession>A0A401UMD6</accession>
<evidence type="ECO:0000313" key="2">
    <source>
        <dbReference type="EMBL" id="GCD10693.1"/>
    </source>
</evidence>
<keyword evidence="1" id="KW-0472">Membrane</keyword>
<proteinExistence type="predicted"/>
<protein>
    <submittedName>
        <fullName evidence="2">Lipoprotein</fullName>
    </submittedName>
</protein>
<sequence>MHEFLPFIPAQLISSISIIIGAILGGIFSWFIAKNSTCKSIETQSKIEKTKREYQEQDKELKLNEYATIIQLDICTSLFQSLRMLKEFDGNNKTSIYPVPMNFNYAEAIVALTKIFNLKEMSYIYQLYGIIEKLKNDTNGYHFDDRHYTLIKEDCEMFIKKLYGTNFSKALDFDMDKVSYEALFDNEIIKVEYKKVLIKLGSIVARIGKSISEGKSSFL</sequence>
<comment type="caution">
    <text evidence="2">The sequence shown here is derived from an EMBL/GenBank/DDBJ whole genome shotgun (WGS) entry which is preliminary data.</text>
</comment>
<name>A0A401UMD6_9CLOT</name>
<reference evidence="2 3" key="1">
    <citation type="submission" date="2018-11" db="EMBL/GenBank/DDBJ databases">
        <title>Genome sequencing and assembly of Clostridium tagluense strain A121.</title>
        <authorList>
            <person name="Murakami T."/>
            <person name="Segawa T."/>
            <person name="Shcherbakova V.A."/>
            <person name="Mori H."/>
            <person name="Yoshimura Y."/>
        </authorList>
    </citation>
    <scope>NUCLEOTIDE SEQUENCE [LARGE SCALE GENOMIC DNA]</scope>
    <source>
        <strain evidence="2 3">A121</strain>
    </source>
</reference>
<evidence type="ECO:0000256" key="1">
    <source>
        <dbReference type="SAM" id="Phobius"/>
    </source>
</evidence>
<dbReference type="OrthoDB" id="1932570at2"/>
<gene>
    <name evidence="2" type="ORF">Ctaglu_23160</name>
</gene>
<dbReference type="Proteomes" id="UP000287872">
    <property type="component" value="Unassembled WGS sequence"/>
</dbReference>
<dbReference type="EMBL" id="BHYK01000011">
    <property type="protein sequence ID" value="GCD10693.1"/>
    <property type="molecule type" value="Genomic_DNA"/>
</dbReference>
<keyword evidence="3" id="KW-1185">Reference proteome</keyword>
<keyword evidence="1" id="KW-0812">Transmembrane</keyword>
<dbReference type="AlphaFoldDB" id="A0A401UMD6"/>
<organism evidence="2 3">
    <name type="scientific">Clostridium tagluense</name>
    <dbReference type="NCBI Taxonomy" id="360422"/>
    <lineage>
        <taxon>Bacteria</taxon>
        <taxon>Bacillati</taxon>
        <taxon>Bacillota</taxon>
        <taxon>Clostridia</taxon>
        <taxon>Eubacteriales</taxon>
        <taxon>Clostridiaceae</taxon>
        <taxon>Clostridium</taxon>
    </lineage>
</organism>
<dbReference type="RefSeq" id="WP_125001755.1">
    <property type="nucleotide sequence ID" value="NZ_BHYK01000011.1"/>
</dbReference>
<keyword evidence="2" id="KW-0449">Lipoprotein</keyword>
<evidence type="ECO:0000313" key="3">
    <source>
        <dbReference type="Proteomes" id="UP000287872"/>
    </source>
</evidence>